<keyword evidence="1" id="KW-1133">Transmembrane helix</keyword>
<evidence type="ECO:0000313" key="2">
    <source>
        <dbReference type="EMBL" id="GAA2040676.1"/>
    </source>
</evidence>
<accession>A0ABP5G828</accession>
<evidence type="ECO:0000256" key="1">
    <source>
        <dbReference type="SAM" id="Phobius"/>
    </source>
</evidence>
<organism evidence="2 3">
    <name type="scientific">Streptomyces cheonanensis</name>
    <dbReference type="NCBI Taxonomy" id="312720"/>
    <lineage>
        <taxon>Bacteria</taxon>
        <taxon>Bacillati</taxon>
        <taxon>Actinomycetota</taxon>
        <taxon>Actinomycetes</taxon>
        <taxon>Kitasatosporales</taxon>
        <taxon>Streptomycetaceae</taxon>
        <taxon>Streptomyces</taxon>
    </lineage>
</organism>
<keyword evidence="1" id="KW-0812">Transmembrane</keyword>
<protein>
    <recommendedName>
        <fullName evidence="4">DUF4229 domain-containing protein</fullName>
    </recommendedName>
</protein>
<gene>
    <name evidence="2" type="ORF">GCM10009757_02450</name>
</gene>
<reference evidence="3" key="1">
    <citation type="journal article" date="2019" name="Int. J. Syst. Evol. Microbiol.">
        <title>The Global Catalogue of Microorganisms (GCM) 10K type strain sequencing project: providing services to taxonomists for standard genome sequencing and annotation.</title>
        <authorList>
            <consortium name="The Broad Institute Genomics Platform"/>
            <consortium name="The Broad Institute Genome Sequencing Center for Infectious Disease"/>
            <person name="Wu L."/>
            <person name="Ma J."/>
        </authorList>
    </citation>
    <scope>NUCLEOTIDE SEQUENCE [LARGE SCALE GENOMIC DNA]</scope>
    <source>
        <strain evidence="3">JCM 14549</strain>
    </source>
</reference>
<evidence type="ECO:0000313" key="3">
    <source>
        <dbReference type="Proteomes" id="UP001403094"/>
    </source>
</evidence>
<proteinExistence type="predicted"/>
<name>A0ABP5G828_9ACTN</name>
<keyword evidence="1" id="KW-0472">Membrane</keyword>
<dbReference type="EMBL" id="BAAANQ010000001">
    <property type="protein sequence ID" value="GAA2040676.1"/>
    <property type="molecule type" value="Genomic_DNA"/>
</dbReference>
<feature type="transmembrane region" description="Helical" evidence="1">
    <location>
        <begin position="7"/>
        <end position="33"/>
    </location>
</feature>
<dbReference type="Proteomes" id="UP001403094">
    <property type="component" value="Unassembled WGS sequence"/>
</dbReference>
<keyword evidence="3" id="KW-1185">Reference proteome</keyword>
<feature type="transmembrane region" description="Helical" evidence="1">
    <location>
        <begin position="45"/>
        <end position="65"/>
    </location>
</feature>
<comment type="caution">
    <text evidence="2">The sequence shown here is derived from an EMBL/GenBank/DDBJ whole genome shotgun (WGS) entry which is preliminary data.</text>
</comment>
<evidence type="ECO:0008006" key="4">
    <source>
        <dbReference type="Google" id="ProtNLM"/>
    </source>
</evidence>
<sequence length="83" mass="9006">MAISERLLVVLTRIPLGIRIISLSFAIGGVYVLVRVSPFWRPYGIFFVIGVACFLGGAFAASRVLEREAAAREKPGEENPGGR</sequence>